<protein>
    <submittedName>
        <fullName evidence="4">Perilipin-3-like</fullName>
    </submittedName>
</protein>
<organism evidence="4 5">
    <name type="scientific">Coturnix japonica</name>
    <name type="common">Japanese quail</name>
    <name type="synonym">Coturnix coturnix japonica</name>
    <dbReference type="NCBI Taxonomy" id="93934"/>
    <lineage>
        <taxon>Eukaryota</taxon>
        <taxon>Metazoa</taxon>
        <taxon>Chordata</taxon>
        <taxon>Craniata</taxon>
        <taxon>Vertebrata</taxon>
        <taxon>Euteleostomi</taxon>
        <taxon>Archelosauria</taxon>
        <taxon>Archosauria</taxon>
        <taxon>Dinosauria</taxon>
        <taxon>Saurischia</taxon>
        <taxon>Theropoda</taxon>
        <taxon>Coelurosauria</taxon>
        <taxon>Aves</taxon>
        <taxon>Neognathae</taxon>
        <taxon>Galloanserae</taxon>
        <taxon>Galliformes</taxon>
        <taxon>Phasianidae</taxon>
        <taxon>Perdicinae</taxon>
        <taxon>Coturnix</taxon>
    </lineage>
</organism>
<dbReference type="PANTHER" id="PTHR14024:SF51">
    <property type="entry name" value="PERILIPIN-RELATED"/>
    <property type="match status" value="1"/>
</dbReference>
<sequence length="392" mass="43490">MSHSWIPSCPFPPLIGKGQELSVTQGPSPDHFSICYKKAGSCASSIVGCVVLCCWVSACLHQKRKAIMASAMPDKEEAAKSSPEMKEEEQQVISETKELVSSTVADAKDVASSRVAEVVDATREALHSGVEAAISAVTSSVGMVKDFRVSQVAVSRAEAVLEIIGEDDSLPLENEELAKLAASGKGADMSLEQQQQKRRYFVRLGSLSGDLLQFAYLHSKYKIKQVWQDMREALGQLNSIIDLIEVFRQGFDKKLQEKLEEQLCQMWLDWTRKLPEESEDRSSAKPEEMESLALLLARSITQQLQITSSKVVAAIQGLPSSLRRKLKHSFKTIEELHASFLAANSLHDLSSTVLEQSQPRLVVIYVYMEKLLDYLSDNRPLSWLVGPFSPMD</sequence>
<dbReference type="Gene3D" id="1.20.120.340">
    <property type="entry name" value="Flagellar protein FliS"/>
    <property type="match status" value="1"/>
</dbReference>
<evidence type="ECO:0000256" key="1">
    <source>
        <dbReference type="ARBA" id="ARBA00004502"/>
    </source>
</evidence>
<reference evidence="4" key="2">
    <citation type="submission" date="2025-08" db="UniProtKB">
        <authorList>
            <consortium name="Ensembl"/>
        </authorList>
    </citation>
    <scope>IDENTIFICATION</scope>
</reference>
<dbReference type="GeneTree" id="ENSGT00950000182920"/>
<dbReference type="GO" id="GO:0005811">
    <property type="term" value="C:lipid droplet"/>
    <property type="evidence" value="ECO:0007669"/>
    <property type="project" value="UniProtKB-SubCell"/>
</dbReference>
<comment type="similarity">
    <text evidence="2">Belongs to the perilipin family.</text>
</comment>
<dbReference type="RefSeq" id="XP_015736880.2">
    <property type="nucleotide sequence ID" value="XM_015881394.2"/>
</dbReference>
<dbReference type="GO" id="GO:0005829">
    <property type="term" value="C:cytosol"/>
    <property type="evidence" value="ECO:0007669"/>
    <property type="project" value="TreeGrafter"/>
</dbReference>
<proteinExistence type="inferred from homology"/>
<comment type="subcellular location">
    <subcellularLocation>
        <location evidence="1">Lipid droplet</location>
    </subcellularLocation>
</comment>
<evidence type="ECO:0000313" key="4">
    <source>
        <dbReference type="Ensembl" id="ENSCJPP00005026581.1"/>
    </source>
</evidence>
<dbReference type="PANTHER" id="PTHR14024">
    <property type="entry name" value="PERILIPIN"/>
    <property type="match status" value="1"/>
</dbReference>
<dbReference type="InterPro" id="IPR004279">
    <property type="entry name" value="Perilipin"/>
</dbReference>
<name>A0A8C2UBV4_COTJA</name>
<keyword evidence="3" id="KW-0551">Lipid droplet</keyword>
<dbReference type="SUPFAM" id="SSF109775">
    <property type="entry name" value="Mannose-6-phosphate receptor binding protein 1 (Tip47), C-terminal domain"/>
    <property type="match status" value="1"/>
</dbReference>
<evidence type="ECO:0000256" key="3">
    <source>
        <dbReference type="ARBA" id="ARBA00022677"/>
    </source>
</evidence>
<dbReference type="AlphaFoldDB" id="A0A8C2UBV4"/>
<dbReference type="GO" id="GO:0019915">
    <property type="term" value="P:lipid storage"/>
    <property type="evidence" value="ECO:0007669"/>
    <property type="project" value="TreeGrafter"/>
</dbReference>
<keyword evidence="5" id="KW-1185">Reference proteome</keyword>
<reference evidence="4" key="1">
    <citation type="submission" date="2015-11" db="EMBL/GenBank/DDBJ databases">
        <authorList>
            <consortium name="International Coturnix japonica Genome Analysis Consortium"/>
            <person name="Warren W."/>
            <person name="Burt D.W."/>
            <person name="Antin P.B."/>
            <person name="Lanford R."/>
            <person name="Gros J."/>
            <person name="Wilson R.K."/>
        </authorList>
    </citation>
    <scope>NUCLEOTIDE SEQUENCE [LARGE SCALE GENOMIC DNA]</scope>
</reference>
<dbReference type="Gene3D" id="3.30.720.170">
    <property type="entry name" value="Perilipin, alpha-beta domain"/>
    <property type="match status" value="1"/>
</dbReference>
<dbReference type="GeneID" id="107322867"/>
<accession>A0A8C2UBV4</accession>
<dbReference type="Ensembl" id="ENSCJPT00005036033.1">
    <property type="protein sequence ID" value="ENSCJPP00005026581.1"/>
    <property type="gene ID" value="ENSCJPG00005020678.1"/>
</dbReference>
<dbReference type="Proteomes" id="UP000694412">
    <property type="component" value="Chromosome 20"/>
</dbReference>
<dbReference type="GO" id="GO:0010890">
    <property type="term" value="P:positive regulation of triglyceride storage"/>
    <property type="evidence" value="ECO:0007669"/>
    <property type="project" value="TreeGrafter"/>
</dbReference>
<reference evidence="4" key="3">
    <citation type="submission" date="2025-09" db="UniProtKB">
        <authorList>
            <consortium name="Ensembl"/>
        </authorList>
    </citation>
    <scope>IDENTIFICATION</scope>
</reference>
<dbReference type="KEGG" id="cjo:107322867"/>
<gene>
    <name evidence="4" type="primary">LOC107322867</name>
</gene>
<evidence type="ECO:0000313" key="5">
    <source>
        <dbReference type="Proteomes" id="UP000694412"/>
    </source>
</evidence>
<evidence type="ECO:0000256" key="2">
    <source>
        <dbReference type="ARBA" id="ARBA00006311"/>
    </source>
</evidence>
<dbReference type="Pfam" id="PF03036">
    <property type="entry name" value="Perilipin"/>
    <property type="match status" value="1"/>
</dbReference>